<keyword evidence="2" id="KW-0812">Transmembrane</keyword>
<keyword evidence="2" id="KW-0472">Membrane</keyword>
<feature type="transmembrane region" description="Helical" evidence="2">
    <location>
        <begin position="264"/>
        <end position="285"/>
    </location>
</feature>
<sequence>MGEPSDSYNVRSLAEILREHGLESEQGTRPGRRRRGPDDAPTGRSAPVDLNGRPAAGTPRPAPGAPSPRPGTPGRPAAPAPGVRPVTARAQSAAAHAPAAGRSPGRGEQPRQPDANRNGAPPVRTGSSSAAAPAPVPSWTPAHDRPRGSGLGDLAASGPVARVEPTATPAQQGRRHTDAPARVADGPPSSPAAPAAAAPTPAPATGPAVAGPSTAAIPALQPSSGPTTGERRAGAHRTGPQPAVPGADADAAGGPQGALAWVRFVGELVVALAVGIGLYFAFTFLWELMPYAALVAAPLVVTGLVAGVAAWRKRQGQGPLAVPLLAGLVLAGTMLAIAPAAGLLAGS</sequence>
<evidence type="ECO:0000256" key="2">
    <source>
        <dbReference type="SAM" id="Phobius"/>
    </source>
</evidence>
<feature type="compositionally biased region" description="Low complexity" evidence="1">
    <location>
        <begin position="239"/>
        <end position="250"/>
    </location>
</feature>
<dbReference type="RefSeq" id="WP_153358722.1">
    <property type="nucleotide sequence ID" value="NZ_ML762484.1"/>
</dbReference>
<comment type="caution">
    <text evidence="3">The sequence shown here is derived from an EMBL/GenBank/DDBJ whole genome shotgun (WGS) entry which is preliminary data.</text>
</comment>
<gene>
    <name evidence="3" type="ORF">JD78_02990</name>
</gene>
<dbReference type="Proteomes" id="UP000321490">
    <property type="component" value="Unassembled WGS sequence"/>
</dbReference>
<feature type="compositionally biased region" description="Low complexity" evidence="1">
    <location>
        <begin position="127"/>
        <end position="141"/>
    </location>
</feature>
<feature type="transmembrane region" description="Helical" evidence="2">
    <location>
        <begin position="291"/>
        <end position="311"/>
    </location>
</feature>
<accession>A0A562ITV5</accession>
<evidence type="ECO:0000313" key="4">
    <source>
        <dbReference type="Proteomes" id="UP000321490"/>
    </source>
</evidence>
<reference evidence="3 4" key="1">
    <citation type="submission" date="2019-07" db="EMBL/GenBank/DDBJ databases">
        <title>R&amp;d 2014.</title>
        <authorList>
            <person name="Klenk H.-P."/>
        </authorList>
    </citation>
    <scope>NUCLEOTIDE SEQUENCE [LARGE SCALE GENOMIC DNA]</scope>
    <source>
        <strain evidence="3 4">DSM 45764</strain>
    </source>
</reference>
<protein>
    <submittedName>
        <fullName evidence="3">Uncharacterized protein</fullName>
    </submittedName>
</protein>
<feature type="region of interest" description="Disordered" evidence="1">
    <location>
        <begin position="17"/>
        <end position="250"/>
    </location>
</feature>
<keyword evidence="2" id="KW-1133">Transmembrane helix</keyword>
<feature type="compositionally biased region" description="Low complexity" evidence="1">
    <location>
        <begin position="80"/>
        <end position="107"/>
    </location>
</feature>
<keyword evidence="4" id="KW-1185">Reference proteome</keyword>
<organism evidence="3 4">
    <name type="scientific">Modestobacter roseus</name>
    <dbReference type="NCBI Taxonomy" id="1181884"/>
    <lineage>
        <taxon>Bacteria</taxon>
        <taxon>Bacillati</taxon>
        <taxon>Actinomycetota</taxon>
        <taxon>Actinomycetes</taxon>
        <taxon>Geodermatophilales</taxon>
        <taxon>Geodermatophilaceae</taxon>
        <taxon>Modestobacter</taxon>
    </lineage>
</organism>
<name>A0A562ITV5_9ACTN</name>
<feature type="compositionally biased region" description="Pro residues" evidence="1">
    <location>
        <begin position="60"/>
        <end position="79"/>
    </location>
</feature>
<dbReference type="OrthoDB" id="5191262at2"/>
<feature type="compositionally biased region" description="Low complexity" evidence="1">
    <location>
        <begin position="192"/>
        <end position="216"/>
    </location>
</feature>
<dbReference type="AlphaFoldDB" id="A0A562ITV5"/>
<dbReference type="EMBL" id="VLKF01000001">
    <property type="protein sequence ID" value="TWH74451.1"/>
    <property type="molecule type" value="Genomic_DNA"/>
</dbReference>
<evidence type="ECO:0000256" key="1">
    <source>
        <dbReference type="SAM" id="MobiDB-lite"/>
    </source>
</evidence>
<evidence type="ECO:0000313" key="3">
    <source>
        <dbReference type="EMBL" id="TWH74451.1"/>
    </source>
</evidence>
<proteinExistence type="predicted"/>
<feature type="transmembrane region" description="Helical" evidence="2">
    <location>
        <begin position="323"/>
        <end position="345"/>
    </location>
</feature>